<feature type="region of interest" description="Disordered" evidence="1">
    <location>
        <begin position="96"/>
        <end position="128"/>
    </location>
</feature>
<evidence type="ECO:0000313" key="3">
    <source>
        <dbReference type="Proteomes" id="UP000662314"/>
    </source>
</evidence>
<organism evidence="2 3">
    <name type="scientific">Dendronalium phyllosphericum CENA369</name>
    <dbReference type="NCBI Taxonomy" id="1725256"/>
    <lineage>
        <taxon>Bacteria</taxon>
        <taxon>Bacillati</taxon>
        <taxon>Cyanobacteriota</taxon>
        <taxon>Cyanophyceae</taxon>
        <taxon>Nostocales</taxon>
        <taxon>Nostocaceae</taxon>
        <taxon>Dendronalium</taxon>
        <taxon>Dendronalium phyllosphericum</taxon>
    </lineage>
</organism>
<reference evidence="2 3" key="1">
    <citation type="journal article" date="2021" name="Int. J. Syst. Evol. Microbiol.">
        <title>Amazonocrinis nigriterrae gen. nov., sp. nov., Atlanticothrix silvestris gen. nov., sp. nov. and Dendronalium phyllosphericum gen. nov., sp. nov., nostocacean cyanobacteria from Brazilian environments.</title>
        <authorList>
            <person name="Alvarenga D.O."/>
            <person name="Andreote A.P.D."/>
            <person name="Branco L.H.Z."/>
            <person name="Delbaje E."/>
            <person name="Cruz R.B."/>
            <person name="Varani A.M."/>
            <person name="Fiore M.F."/>
        </authorList>
    </citation>
    <scope>NUCLEOTIDE SEQUENCE [LARGE SCALE GENOMIC DNA]</scope>
    <source>
        <strain evidence="2 3">CENA369</strain>
    </source>
</reference>
<dbReference type="EMBL" id="JAECZA010000324">
    <property type="protein sequence ID" value="MBH8578358.1"/>
    <property type="molecule type" value="Genomic_DNA"/>
</dbReference>
<keyword evidence="3" id="KW-1185">Reference proteome</keyword>
<dbReference type="Proteomes" id="UP000662314">
    <property type="component" value="Unassembled WGS sequence"/>
</dbReference>
<evidence type="ECO:0000256" key="1">
    <source>
        <dbReference type="SAM" id="MobiDB-lite"/>
    </source>
</evidence>
<name>A0A8J7IGW5_9NOST</name>
<gene>
    <name evidence="2" type="ORF">I8752_36555</name>
</gene>
<feature type="compositionally biased region" description="Low complexity" evidence="1">
    <location>
        <begin position="118"/>
        <end position="128"/>
    </location>
</feature>
<dbReference type="RefSeq" id="WP_214437021.1">
    <property type="nucleotide sequence ID" value="NZ_CAWPUQ010000264.1"/>
</dbReference>
<proteinExistence type="predicted"/>
<accession>A0A8J7IGW5</accession>
<sequence length="182" mass="19994">MNQDFKNKYGYPLMQAQAEPVDGGKSCNSIHYGQFNQYPLRNPRFADQHCASNAFTRTTRANTSATHPQEAPILPLSIASTATQAWKVVTVLPQRPQKQATATRPNCHAQWRHPHSQAPAPTTEATAPGQVRQLVSGESHRRLETRSALLVQFSTSKISGGCPNIGQSPLLFFSANQLTKDS</sequence>
<dbReference type="AlphaFoldDB" id="A0A8J7IGW5"/>
<protein>
    <submittedName>
        <fullName evidence="2">Uncharacterized protein</fullName>
    </submittedName>
</protein>
<evidence type="ECO:0000313" key="2">
    <source>
        <dbReference type="EMBL" id="MBH8578358.1"/>
    </source>
</evidence>
<comment type="caution">
    <text evidence="2">The sequence shown here is derived from an EMBL/GenBank/DDBJ whole genome shotgun (WGS) entry which is preliminary data.</text>
</comment>